<proteinExistence type="inferred from homology"/>
<comment type="caution">
    <text evidence="9">The sequence shown here is derived from an EMBL/GenBank/DDBJ whole genome shotgun (WGS) entry which is preliminary data.</text>
</comment>
<reference evidence="9" key="1">
    <citation type="submission" date="2020-03" db="EMBL/GenBank/DDBJ databases">
        <title>A high-quality chromosome-level genome assembly of a woody plant with both climbing and erect habits, Rhamnella rubrinervis.</title>
        <authorList>
            <person name="Lu Z."/>
            <person name="Yang Y."/>
            <person name="Zhu X."/>
            <person name="Sun Y."/>
        </authorList>
    </citation>
    <scope>NUCLEOTIDE SEQUENCE</scope>
    <source>
        <strain evidence="9">BYM</strain>
        <tissue evidence="9">Leaf</tissue>
    </source>
</reference>
<dbReference type="OrthoDB" id="4803627at2759"/>
<comment type="caution">
    <text evidence="7">Lacks conserved residue(s) required for the propagation of feature annotation.</text>
</comment>
<dbReference type="InterPro" id="IPR045051">
    <property type="entry name" value="SBT"/>
</dbReference>
<dbReference type="PROSITE" id="PS00138">
    <property type="entry name" value="SUBTILASE_SER"/>
    <property type="match status" value="1"/>
</dbReference>
<evidence type="ECO:0000256" key="7">
    <source>
        <dbReference type="PROSITE-ProRule" id="PRU01240"/>
    </source>
</evidence>
<dbReference type="GO" id="GO:0005576">
    <property type="term" value="C:extracellular region"/>
    <property type="evidence" value="ECO:0007669"/>
    <property type="project" value="UniProtKB-SubCell"/>
</dbReference>
<dbReference type="GO" id="GO:0004252">
    <property type="term" value="F:serine-type endopeptidase activity"/>
    <property type="evidence" value="ECO:0007669"/>
    <property type="project" value="InterPro"/>
</dbReference>
<feature type="domain" description="Peptidase S8/S53" evidence="8">
    <location>
        <begin position="100"/>
        <end position="149"/>
    </location>
</feature>
<evidence type="ECO:0000313" key="10">
    <source>
        <dbReference type="Proteomes" id="UP000796880"/>
    </source>
</evidence>
<evidence type="ECO:0000256" key="4">
    <source>
        <dbReference type="ARBA" id="ARBA00022729"/>
    </source>
</evidence>
<dbReference type="GO" id="GO:0006508">
    <property type="term" value="P:proteolysis"/>
    <property type="evidence" value="ECO:0007669"/>
    <property type="project" value="UniProtKB-KW"/>
</dbReference>
<dbReference type="PROSITE" id="PS51892">
    <property type="entry name" value="SUBTILASE"/>
    <property type="match status" value="1"/>
</dbReference>
<keyword evidence="5" id="KW-0378">Hydrolase</keyword>
<keyword evidence="10" id="KW-1185">Reference proteome</keyword>
<accession>A0A8K0HC81</accession>
<gene>
    <name evidence="9" type="ORF">FNV43_RR09962</name>
</gene>
<keyword evidence="3" id="KW-0645">Protease</keyword>
<evidence type="ECO:0000256" key="5">
    <source>
        <dbReference type="ARBA" id="ARBA00022801"/>
    </source>
</evidence>
<name>A0A8K0HC81_9ROSA</name>
<evidence type="ECO:0000256" key="6">
    <source>
        <dbReference type="ARBA" id="ARBA00022825"/>
    </source>
</evidence>
<protein>
    <recommendedName>
        <fullName evidence="8">Peptidase S8/S53 domain-containing protein</fullName>
    </recommendedName>
</protein>
<dbReference type="EMBL" id="VOIH02000004">
    <property type="protein sequence ID" value="KAF3449234.1"/>
    <property type="molecule type" value="Genomic_DNA"/>
</dbReference>
<evidence type="ECO:0000313" key="9">
    <source>
        <dbReference type="EMBL" id="KAF3449234.1"/>
    </source>
</evidence>
<dbReference type="InterPro" id="IPR023828">
    <property type="entry name" value="Peptidase_S8_Ser-AS"/>
</dbReference>
<dbReference type="SUPFAM" id="SSF52743">
    <property type="entry name" value="Subtilisin-like"/>
    <property type="match status" value="1"/>
</dbReference>
<evidence type="ECO:0000256" key="2">
    <source>
        <dbReference type="ARBA" id="ARBA00011073"/>
    </source>
</evidence>
<comment type="similarity">
    <text evidence="2 7">Belongs to the peptidase S8 family.</text>
</comment>
<dbReference type="PANTHER" id="PTHR10795">
    <property type="entry name" value="PROPROTEIN CONVERTASE SUBTILISIN/KEXIN"/>
    <property type="match status" value="1"/>
</dbReference>
<sequence length="189" mass="19815">MVPEKIATLPCVIISLIIGAKYFNQGLKGLNLGEITSKDSARDTHGHDQAVIDGVDVISVSIGSPDSLLLHNNSIAIAPFAAMEKGILVVCAVGNQGSNTSLYNDYAIMSGTSVACPHVAGIAALLKAKYPKWTPAAIRSAIMTTANPLDHSNNPITHNASKASNKLATCTPLDLEAGFIDRTEYMIGV</sequence>
<evidence type="ECO:0000259" key="8">
    <source>
        <dbReference type="Pfam" id="PF00082"/>
    </source>
</evidence>
<keyword evidence="4" id="KW-0732">Signal</keyword>
<organism evidence="9 10">
    <name type="scientific">Rhamnella rubrinervis</name>
    <dbReference type="NCBI Taxonomy" id="2594499"/>
    <lineage>
        <taxon>Eukaryota</taxon>
        <taxon>Viridiplantae</taxon>
        <taxon>Streptophyta</taxon>
        <taxon>Embryophyta</taxon>
        <taxon>Tracheophyta</taxon>
        <taxon>Spermatophyta</taxon>
        <taxon>Magnoliopsida</taxon>
        <taxon>eudicotyledons</taxon>
        <taxon>Gunneridae</taxon>
        <taxon>Pentapetalae</taxon>
        <taxon>rosids</taxon>
        <taxon>fabids</taxon>
        <taxon>Rosales</taxon>
        <taxon>Rhamnaceae</taxon>
        <taxon>rhamnoid group</taxon>
        <taxon>Rhamneae</taxon>
        <taxon>Rhamnella</taxon>
    </lineage>
</organism>
<evidence type="ECO:0000256" key="1">
    <source>
        <dbReference type="ARBA" id="ARBA00004613"/>
    </source>
</evidence>
<comment type="subcellular location">
    <subcellularLocation>
        <location evidence="1">Secreted</location>
    </subcellularLocation>
</comment>
<dbReference type="InterPro" id="IPR000209">
    <property type="entry name" value="Peptidase_S8/S53_dom"/>
</dbReference>
<dbReference type="InterPro" id="IPR036852">
    <property type="entry name" value="Peptidase_S8/S53_dom_sf"/>
</dbReference>
<dbReference type="Pfam" id="PF00082">
    <property type="entry name" value="Peptidase_S8"/>
    <property type="match status" value="1"/>
</dbReference>
<dbReference type="AlphaFoldDB" id="A0A8K0HC81"/>
<evidence type="ECO:0000256" key="3">
    <source>
        <dbReference type="ARBA" id="ARBA00022670"/>
    </source>
</evidence>
<keyword evidence="6" id="KW-0720">Serine protease</keyword>
<dbReference type="Proteomes" id="UP000796880">
    <property type="component" value="Unassembled WGS sequence"/>
</dbReference>
<dbReference type="Gene3D" id="3.40.50.200">
    <property type="entry name" value="Peptidase S8/S53 domain"/>
    <property type="match status" value="2"/>
</dbReference>